<evidence type="ECO:0000256" key="5">
    <source>
        <dbReference type="ARBA" id="ARBA00023121"/>
    </source>
</evidence>
<keyword evidence="6" id="KW-0238">DNA-binding</keyword>
<evidence type="ECO:0000313" key="10">
    <source>
        <dbReference type="EMBL" id="VEU78121.1"/>
    </source>
</evidence>
<dbReference type="PANTHER" id="PTHR30050:SF2">
    <property type="entry name" value="CHROMOSOMAL REPLICATION INITIATOR PROTEIN DNAA"/>
    <property type="match status" value="1"/>
</dbReference>
<evidence type="ECO:0000256" key="3">
    <source>
        <dbReference type="ARBA" id="ARBA00022741"/>
    </source>
</evidence>
<organism evidence="10 11">
    <name type="scientific">Mycoplasmopsis columbinasalis</name>
    <dbReference type="NCBI Taxonomy" id="114880"/>
    <lineage>
        <taxon>Bacteria</taxon>
        <taxon>Bacillati</taxon>
        <taxon>Mycoplasmatota</taxon>
        <taxon>Mycoplasmoidales</taxon>
        <taxon>Metamycoplasmataceae</taxon>
        <taxon>Mycoplasmopsis</taxon>
    </lineage>
</organism>
<dbReference type="PANTHER" id="PTHR30050">
    <property type="entry name" value="CHROMOSOMAL REPLICATION INITIATOR PROTEIN DNAA"/>
    <property type="match status" value="1"/>
</dbReference>
<evidence type="ECO:0000256" key="2">
    <source>
        <dbReference type="ARBA" id="ARBA00022705"/>
    </source>
</evidence>
<feature type="domain" description="Chromosomal replication initiator DnaA C-terminal" evidence="9">
    <location>
        <begin position="239"/>
        <end position="307"/>
    </location>
</feature>
<sequence length="333" mass="39025">MSVKNLIIEGDKTYPVVVIFGKPGFGKTHFLYALANEMLENEKSVSLFTPKYFSTEIQLLLQTNNQTKLKKIREKLISVDLLIFDDFQVFSDGNKRATIDFLFDVFDARINLKKHTMFATDRNIALFKNVFADNLFSRLRLAIEIELDKPTKKDIEKLIYFIIEQKNLDKSLWEQDAIDYVVAHQSDSIRSLIGAIDNANFKLLQRNNLFYREPETTISKDDIKEVYSELEKRKIENYTPENIILNACQYYKVQKKDVLGRKRRKDINNARHVAMYMIRKELDVPLQKIGTIFNKNHSSVIYVIEKMEKDIESEQSLFQEVINTINEQLLKNS</sequence>
<reference evidence="10 11" key="1">
    <citation type="submission" date="2019-01" db="EMBL/GenBank/DDBJ databases">
        <authorList>
            <consortium name="Pathogen Informatics"/>
        </authorList>
    </citation>
    <scope>NUCLEOTIDE SEQUENCE [LARGE SCALE GENOMIC DNA]</scope>
    <source>
        <strain evidence="10 11">NCTC10184</strain>
    </source>
</reference>
<dbReference type="InterPro" id="IPR003593">
    <property type="entry name" value="AAA+_ATPase"/>
</dbReference>
<keyword evidence="2 7" id="KW-0235">DNA replication</keyword>
<dbReference type="GO" id="GO:0005524">
    <property type="term" value="F:ATP binding"/>
    <property type="evidence" value="ECO:0007669"/>
    <property type="project" value="UniProtKB-KW"/>
</dbReference>
<evidence type="ECO:0000259" key="9">
    <source>
        <dbReference type="SMART" id="SM00760"/>
    </source>
</evidence>
<dbReference type="SMART" id="SM00760">
    <property type="entry name" value="Bac_DnaA_C"/>
    <property type="match status" value="1"/>
</dbReference>
<dbReference type="GO" id="GO:0008289">
    <property type="term" value="F:lipid binding"/>
    <property type="evidence" value="ECO:0007669"/>
    <property type="project" value="UniProtKB-KW"/>
</dbReference>
<keyword evidence="5" id="KW-0446">Lipid-binding</keyword>
<evidence type="ECO:0000256" key="4">
    <source>
        <dbReference type="ARBA" id="ARBA00022840"/>
    </source>
</evidence>
<evidence type="ECO:0000256" key="1">
    <source>
        <dbReference type="ARBA" id="ARBA00022490"/>
    </source>
</evidence>
<dbReference type="GO" id="GO:0006275">
    <property type="term" value="P:regulation of DNA replication"/>
    <property type="evidence" value="ECO:0007669"/>
    <property type="project" value="InterPro"/>
</dbReference>
<name>A0A449BA92_9BACT</name>
<accession>A0A449BA92</accession>
<keyword evidence="3" id="KW-0547">Nucleotide-binding</keyword>
<dbReference type="Proteomes" id="UP000290876">
    <property type="component" value="Chromosome"/>
</dbReference>
<dbReference type="OrthoDB" id="9807019at2"/>
<evidence type="ECO:0000256" key="6">
    <source>
        <dbReference type="ARBA" id="ARBA00023125"/>
    </source>
</evidence>
<dbReference type="InterPro" id="IPR027417">
    <property type="entry name" value="P-loop_NTPase"/>
</dbReference>
<dbReference type="SUPFAM" id="SSF52540">
    <property type="entry name" value="P-loop containing nucleoside triphosphate hydrolases"/>
    <property type="match status" value="1"/>
</dbReference>
<keyword evidence="1" id="KW-0963">Cytoplasm</keyword>
<dbReference type="GO" id="GO:0003688">
    <property type="term" value="F:DNA replication origin binding"/>
    <property type="evidence" value="ECO:0007669"/>
    <property type="project" value="TreeGrafter"/>
</dbReference>
<dbReference type="KEGG" id="mcob:NCTC10184_00344"/>
<dbReference type="InterPro" id="IPR013317">
    <property type="entry name" value="DnaA_dom"/>
</dbReference>
<dbReference type="InterPro" id="IPR020591">
    <property type="entry name" value="Chromosome_initiator_DnaA-like"/>
</dbReference>
<dbReference type="CDD" id="cd06571">
    <property type="entry name" value="Bac_DnaA_C"/>
    <property type="match status" value="1"/>
</dbReference>
<dbReference type="GO" id="GO:0005886">
    <property type="term" value="C:plasma membrane"/>
    <property type="evidence" value="ECO:0007669"/>
    <property type="project" value="TreeGrafter"/>
</dbReference>
<dbReference type="Pfam" id="PF08299">
    <property type="entry name" value="Bac_DnaA_C"/>
    <property type="match status" value="1"/>
</dbReference>
<dbReference type="PRINTS" id="PR00051">
    <property type="entry name" value="DNAA"/>
</dbReference>
<evidence type="ECO:0000259" key="8">
    <source>
        <dbReference type="SMART" id="SM00382"/>
    </source>
</evidence>
<dbReference type="InterPro" id="IPR010921">
    <property type="entry name" value="Trp_repressor/repl_initiator"/>
</dbReference>
<protein>
    <submittedName>
        <fullName evidence="10">Chromosomal replication initiator protein DnaA</fullName>
    </submittedName>
</protein>
<dbReference type="EMBL" id="LR215043">
    <property type="protein sequence ID" value="VEU78121.1"/>
    <property type="molecule type" value="Genomic_DNA"/>
</dbReference>
<dbReference type="AlphaFoldDB" id="A0A449BA92"/>
<dbReference type="InterPro" id="IPR013159">
    <property type="entry name" value="DnaA_C"/>
</dbReference>
<proteinExistence type="inferred from homology"/>
<keyword evidence="11" id="KW-1185">Reference proteome</keyword>
<evidence type="ECO:0000256" key="7">
    <source>
        <dbReference type="RuleBase" id="RU004227"/>
    </source>
</evidence>
<dbReference type="Pfam" id="PF00308">
    <property type="entry name" value="Bac_DnaA"/>
    <property type="match status" value="1"/>
</dbReference>
<feature type="domain" description="AAA+ ATPase" evidence="8">
    <location>
        <begin position="13"/>
        <end position="151"/>
    </location>
</feature>
<keyword evidence="4" id="KW-0067">ATP-binding</keyword>
<evidence type="ECO:0000313" key="11">
    <source>
        <dbReference type="Proteomes" id="UP000290876"/>
    </source>
</evidence>
<comment type="similarity">
    <text evidence="7">Belongs to the DnaA family.</text>
</comment>
<gene>
    <name evidence="10" type="primary">dnaA</name>
    <name evidence="10" type="ORF">NCTC10184_00344</name>
</gene>
<dbReference type="SMART" id="SM00382">
    <property type="entry name" value="AAA"/>
    <property type="match status" value="1"/>
</dbReference>
<dbReference type="Gene3D" id="1.10.1750.10">
    <property type="match status" value="1"/>
</dbReference>
<dbReference type="CDD" id="cd00009">
    <property type="entry name" value="AAA"/>
    <property type="match status" value="1"/>
</dbReference>
<dbReference type="Gene3D" id="3.40.50.300">
    <property type="entry name" value="P-loop containing nucleotide triphosphate hydrolases"/>
    <property type="match status" value="1"/>
</dbReference>
<dbReference type="SUPFAM" id="SSF48295">
    <property type="entry name" value="TrpR-like"/>
    <property type="match status" value="1"/>
</dbReference>
<dbReference type="GO" id="GO:0006270">
    <property type="term" value="P:DNA replication initiation"/>
    <property type="evidence" value="ECO:0007669"/>
    <property type="project" value="InterPro"/>
</dbReference>